<comment type="caution">
    <text evidence="15">The sequence shown here is derived from an EMBL/GenBank/DDBJ whole genome shotgun (WGS) entry which is preliminary data.</text>
</comment>
<feature type="domain" description="KRAB" evidence="14">
    <location>
        <begin position="42"/>
        <end position="113"/>
    </location>
</feature>
<evidence type="ECO:0000256" key="10">
    <source>
        <dbReference type="ARBA" id="ARBA00023242"/>
    </source>
</evidence>
<dbReference type="Pfam" id="PF01352">
    <property type="entry name" value="KRAB"/>
    <property type="match status" value="1"/>
</dbReference>
<keyword evidence="6" id="KW-0862">Zinc</keyword>
<evidence type="ECO:0000256" key="7">
    <source>
        <dbReference type="ARBA" id="ARBA00023015"/>
    </source>
</evidence>
<keyword evidence="9" id="KW-0804">Transcription</keyword>
<comment type="similarity">
    <text evidence="2">Belongs to the krueppel C2H2-type zinc-finger protein family.</text>
</comment>
<dbReference type="PANTHER" id="PTHR24381:SF462">
    <property type="entry name" value="ZINC FINGER PROTEIN 566"/>
    <property type="match status" value="1"/>
</dbReference>
<keyword evidence="4" id="KW-0677">Repeat</keyword>
<dbReference type="GO" id="GO:0000981">
    <property type="term" value="F:DNA-binding transcription factor activity, RNA polymerase II-specific"/>
    <property type="evidence" value="ECO:0007669"/>
    <property type="project" value="TreeGrafter"/>
</dbReference>
<evidence type="ECO:0000256" key="2">
    <source>
        <dbReference type="ARBA" id="ARBA00006991"/>
    </source>
</evidence>
<evidence type="ECO:0000256" key="11">
    <source>
        <dbReference type="PROSITE-ProRule" id="PRU00042"/>
    </source>
</evidence>
<dbReference type="InterPro" id="IPR013087">
    <property type="entry name" value="Znf_C2H2_type"/>
</dbReference>
<feature type="region of interest" description="Disordered" evidence="12">
    <location>
        <begin position="197"/>
        <end position="216"/>
    </location>
</feature>
<organism evidence="15 16">
    <name type="scientific">Molossus molossus</name>
    <name type="common">Pallas' mastiff bat</name>
    <name type="synonym">Vespertilio molossus</name>
    <dbReference type="NCBI Taxonomy" id="27622"/>
    <lineage>
        <taxon>Eukaryota</taxon>
        <taxon>Metazoa</taxon>
        <taxon>Chordata</taxon>
        <taxon>Craniata</taxon>
        <taxon>Vertebrata</taxon>
        <taxon>Euteleostomi</taxon>
        <taxon>Mammalia</taxon>
        <taxon>Eutheria</taxon>
        <taxon>Laurasiatheria</taxon>
        <taxon>Chiroptera</taxon>
        <taxon>Yangochiroptera</taxon>
        <taxon>Molossidae</taxon>
        <taxon>Molossus</taxon>
    </lineage>
</organism>
<dbReference type="GO" id="GO:0005634">
    <property type="term" value="C:nucleus"/>
    <property type="evidence" value="ECO:0007669"/>
    <property type="project" value="UniProtKB-SubCell"/>
</dbReference>
<evidence type="ECO:0000259" key="14">
    <source>
        <dbReference type="PROSITE" id="PS50805"/>
    </source>
</evidence>
<accession>A0A7J8CCI4</accession>
<feature type="domain" description="C2H2-type" evidence="13">
    <location>
        <begin position="299"/>
        <end position="326"/>
    </location>
</feature>
<dbReference type="PROSITE" id="PS50157">
    <property type="entry name" value="ZINC_FINGER_C2H2_2"/>
    <property type="match status" value="3"/>
</dbReference>
<dbReference type="PROSITE" id="PS00028">
    <property type="entry name" value="ZINC_FINGER_C2H2_1"/>
    <property type="match status" value="3"/>
</dbReference>
<dbReference type="SUPFAM" id="SSF109640">
    <property type="entry name" value="KRAB domain (Kruppel-associated box)"/>
    <property type="match status" value="1"/>
</dbReference>
<dbReference type="EMBL" id="JACASF010000021">
    <property type="protein sequence ID" value="KAF6408531.1"/>
    <property type="molecule type" value="Genomic_DNA"/>
</dbReference>
<dbReference type="InterPro" id="IPR001909">
    <property type="entry name" value="KRAB"/>
</dbReference>
<evidence type="ECO:0000256" key="12">
    <source>
        <dbReference type="SAM" id="MobiDB-lite"/>
    </source>
</evidence>
<protein>
    <submittedName>
        <fullName evidence="15">Zinc finger protein 135</fullName>
    </submittedName>
</protein>
<dbReference type="FunFam" id="3.30.160.60:FF:002090">
    <property type="entry name" value="Zinc finger protein 473"/>
    <property type="match status" value="1"/>
</dbReference>
<dbReference type="Gene3D" id="6.10.140.140">
    <property type="match status" value="1"/>
</dbReference>
<dbReference type="PROSITE" id="PS50805">
    <property type="entry name" value="KRAB"/>
    <property type="match status" value="1"/>
</dbReference>
<dbReference type="GO" id="GO:0008270">
    <property type="term" value="F:zinc ion binding"/>
    <property type="evidence" value="ECO:0007669"/>
    <property type="project" value="UniProtKB-KW"/>
</dbReference>
<dbReference type="SUPFAM" id="SSF57667">
    <property type="entry name" value="beta-beta-alpha zinc fingers"/>
    <property type="match status" value="2"/>
</dbReference>
<name>A0A7J8CCI4_MOLMO</name>
<dbReference type="GO" id="GO:0000977">
    <property type="term" value="F:RNA polymerase II transcription regulatory region sequence-specific DNA binding"/>
    <property type="evidence" value="ECO:0007669"/>
    <property type="project" value="TreeGrafter"/>
</dbReference>
<dbReference type="FunFam" id="3.30.160.60:FF:000631">
    <property type="entry name" value="zinc finger protein 189 isoform X2"/>
    <property type="match status" value="1"/>
</dbReference>
<evidence type="ECO:0000256" key="3">
    <source>
        <dbReference type="ARBA" id="ARBA00022723"/>
    </source>
</evidence>
<keyword evidence="5 11" id="KW-0863">Zinc-finger</keyword>
<keyword evidence="7" id="KW-0805">Transcription regulation</keyword>
<dbReference type="FunFam" id="3.30.160.60:FF:002402">
    <property type="entry name" value="Zinc finger protein 347"/>
    <property type="match status" value="1"/>
</dbReference>
<dbReference type="SMART" id="SM00355">
    <property type="entry name" value="ZnF_C2H2"/>
    <property type="match status" value="3"/>
</dbReference>
<dbReference type="InterPro" id="IPR036236">
    <property type="entry name" value="Znf_C2H2_sf"/>
</dbReference>
<dbReference type="Pfam" id="PF00096">
    <property type="entry name" value="zf-C2H2"/>
    <property type="match status" value="3"/>
</dbReference>
<dbReference type="CDD" id="cd07765">
    <property type="entry name" value="KRAB_A-box"/>
    <property type="match status" value="1"/>
</dbReference>
<evidence type="ECO:0000256" key="9">
    <source>
        <dbReference type="ARBA" id="ARBA00023163"/>
    </source>
</evidence>
<comment type="subcellular location">
    <subcellularLocation>
        <location evidence="1">Nucleus</location>
    </subcellularLocation>
</comment>
<feature type="domain" description="C2H2-type" evidence="13">
    <location>
        <begin position="271"/>
        <end position="298"/>
    </location>
</feature>
<dbReference type="Proteomes" id="UP000550707">
    <property type="component" value="Unassembled WGS sequence"/>
</dbReference>
<keyword evidence="8" id="KW-0238">DNA-binding</keyword>
<evidence type="ECO:0000259" key="13">
    <source>
        <dbReference type="PROSITE" id="PS50157"/>
    </source>
</evidence>
<evidence type="ECO:0000256" key="6">
    <source>
        <dbReference type="ARBA" id="ARBA00022833"/>
    </source>
</evidence>
<evidence type="ECO:0000313" key="16">
    <source>
        <dbReference type="Proteomes" id="UP000550707"/>
    </source>
</evidence>
<sequence length="348" mass="39646">MVAVARWHHLTNCLQRSWLFYKRPEEEGMTAGLLDAGFPEQVTFDDVAVDFTQEEWGQLTPAQRTLYRDVMQETLGLLVSVGHWLPKATLISLVDQETEPWLVDKEVPQGVCPDLETRLKTKLSSAKQENSEELSNNILVEGFLWDGLWSSKGEDTEGHQEQSFKSLHGGVVHVAFTPVKISLQQQQLGVGFGETLSLSPDLPTQPMTPERRDSHTWGMHRKRENSNLKLNAQQKTYAKEKLYRCQECGKAFSHSSALIEHHRTHTGEKPYECNECGKAFSQSTLLTEHRRIHTGEKPYGCNECGKTFSHSSSLSQHERTHTGEKPYENNMAERTTHEWHLYGITMNS</sequence>
<gene>
    <name evidence="15" type="ORF">HJG59_019915</name>
</gene>
<dbReference type="Gene3D" id="3.30.160.60">
    <property type="entry name" value="Classic Zinc Finger"/>
    <property type="match status" value="3"/>
</dbReference>
<reference evidence="15 16" key="1">
    <citation type="journal article" date="2020" name="Nature">
        <title>Six reference-quality genomes reveal evolution of bat adaptations.</title>
        <authorList>
            <person name="Jebb D."/>
            <person name="Huang Z."/>
            <person name="Pippel M."/>
            <person name="Hughes G.M."/>
            <person name="Lavrichenko K."/>
            <person name="Devanna P."/>
            <person name="Winkler S."/>
            <person name="Jermiin L.S."/>
            <person name="Skirmuntt E.C."/>
            <person name="Katzourakis A."/>
            <person name="Burkitt-Gray L."/>
            <person name="Ray D.A."/>
            <person name="Sullivan K.A.M."/>
            <person name="Roscito J.G."/>
            <person name="Kirilenko B.M."/>
            <person name="Davalos L.M."/>
            <person name="Corthals A.P."/>
            <person name="Power M.L."/>
            <person name="Jones G."/>
            <person name="Ransome R.D."/>
            <person name="Dechmann D.K.N."/>
            <person name="Locatelli A.G."/>
            <person name="Puechmaille S.J."/>
            <person name="Fedrigo O."/>
            <person name="Jarvis E.D."/>
            <person name="Hiller M."/>
            <person name="Vernes S.C."/>
            <person name="Myers E.W."/>
            <person name="Teeling E.C."/>
        </authorList>
    </citation>
    <scope>NUCLEOTIDE SEQUENCE [LARGE SCALE GENOMIC DNA]</scope>
    <source>
        <strain evidence="15">MMolMol1</strain>
        <tissue evidence="15">Muscle</tissue>
    </source>
</reference>
<keyword evidence="3" id="KW-0479">Metal-binding</keyword>
<proteinExistence type="inferred from homology"/>
<dbReference type="InterPro" id="IPR036051">
    <property type="entry name" value="KRAB_dom_sf"/>
</dbReference>
<dbReference type="PANTHER" id="PTHR24381">
    <property type="entry name" value="ZINC FINGER PROTEIN"/>
    <property type="match status" value="1"/>
</dbReference>
<evidence type="ECO:0000256" key="5">
    <source>
        <dbReference type="ARBA" id="ARBA00022771"/>
    </source>
</evidence>
<keyword evidence="16" id="KW-1185">Reference proteome</keyword>
<dbReference type="FunFam" id="3.30.160.60:FF:004137">
    <property type="match status" value="1"/>
</dbReference>
<evidence type="ECO:0000256" key="4">
    <source>
        <dbReference type="ARBA" id="ARBA00022737"/>
    </source>
</evidence>
<evidence type="ECO:0000256" key="1">
    <source>
        <dbReference type="ARBA" id="ARBA00004123"/>
    </source>
</evidence>
<feature type="domain" description="C2H2-type" evidence="13">
    <location>
        <begin position="243"/>
        <end position="270"/>
    </location>
</feature>
<keyword evidence="10" id="KW-0539">Nucleus</keyword>
<dbReference type="SMART" id="SM00349">
    <property type="entry name" value="KRAB"/>
    <property type="match status" value="1"/>
</dbReference>
<evidence type="ECO:0000313" key="15">
    <source>
        <dbReference type="EMBL" id="KAF6408531.1"/>
    </source>
</evidence>
<evidence type="ECO:0000256" key="8">
    <source>
        <dbReference type="ARBA" id="ARBA00023125"/>
    </source>
</evidence>
<dbReference type="AlphaFoldDB" id="A0A7J8CCI4"/>